<dbReference type="Proteomes" id="UP000799536">
    <property type="component" value="Unassembled WGS sequence"/>
</dbReference>
<dbReference type="PANTHER" id="PTHR28200">
    <property type="entry name" value="DASH COMPLEX SUBUNIT ASK1"/>
    <property type="match status" value="1"/>
</dbReference>
<dbReference type="InterPro" id="IPR013964">
    <property type="entry name" value="DASH_Ask1"/>
</dbReference>
<dbReference type="OrthoDB" id="5573898at2759"/>
<evidence type="ECO:0000256" key="11">
    <source>
        <dbReference type="ARBA" id="ARBA00022829"/>
    </source>
</evidence>
<keyword evidence="12" id="KW-0995">Kinetochore</keyword>
<proteinExistence type="inferred from homology"/>
<dbReference type="GO" id="GO:0051301">
    <property type="term" value="P:cell division"/>
    <property type="evidence" value="ECO:0007669"/>
    <property type="project" value="UniProtKB-KW"/>
</dbReference>
<evidence type="ECO:0000256" key="14">
    <source>
        <dbReference type="ARBA" id="ARBA00023242"/>
    </source>
</evidence>
<dbReference type="GO" id="GO:0008608">
    <property type="term" value="P:attachment of spindle microtubules to kinetochore"/>
    <property type="evidence" value="ECO:0007669"/>
    <property type="project" value="InterPro"/>
</dbReference>
<keyword evidence="19" id="KW-1185">Reference proteome</keyword>
<feature type="region of interest" description="Disordered" evidence="17">
    <location>
        <begin position="190"/>
        <end position="235"/>
    </location>
</feature>
<dbReference type="GO" id="GO:0042729">
    <property type="term" value="C:DASH complex"/>
    <property type="evidence" value="ECO:0007669"/>
    <property type="project" value="InterPro"/>
</dbReference>
<evidence type="ECO:0000256" key="10">
    <source>
        <dbReference type="ARBA" id="ARBA00022776"/>
    </source>
</evidence>
<evidence type="ECO:0000256" key="8">
    <source>
        <dbReference type="ARBA" id="ARBA00022618"/>
    </source>
</evidence>
<evidence type="ECO:0000256" key="1">
    <source>
        <dbReference type="ARBA" id="ARBA00004123"/>
    </source>
</evidence>
<evidence type="ECO:0000256" key="2">
    <source>
        <dbReference type="ARBA" id="ARBA00004186"/>
    </source>
</evidence>
<keyword evidence="8" id="KW-0132">Cell division</keyword>
<feature type="region of interest" description="Disordered" evidence="17">
    <location>
        <begin position="81"/>
        <end position="169"/>
    </location>
</feature>
<dbReference type="PANTHER" id="PTHR28200:SF1">
    <property type="entry name" value="DASH COMPLEX SUBUNIT ASK1"/>
    <property type="match status" value="1"/>
</dbReference>
<comment type="caution">
    <text evidence="18">The sequence shown here is derived from an EMBL/GenBank/DDBJ whole genome shotgun (WGS) entry which is preliminary data.</text>
</comment>
<evidence type="ECO:0000313" key="19">
    <source>
        <dbReference type="Proteomes" id="UP000799536"/>
    </source>
</evidence>
<evidence type="ECO:0000256" key="5">
    <source>
        <dbReference type="ARBA" id="ARBA00014520"/>
    </source>
</evidence>
<keyword evidence="13" id="KW-0206">Cytoskeleton</keyword>
<feature type="compositionally biased region" description="Basic and acidic residues" evidence="17">
    <location>
        <begin position="154"/>
        <end position="166"/>
    </location>
</feature>
<comment type="subcellular location">
    <subcellularLocation>
        <location evidence="3">Chromosome</location>
        <location evidence="3">Centromere</location>
        <location evidence="3">Kinetochore</location>
    </subcellularLocation>
    <subcellularLocation>
        <location evidence="2">Cytoplasm</location>
        <location evidence="2">Cytoskeleton</location>
        <location evidence="2">Spindle</location>
    </subcellularLocation>
    <subcellularLocation>
        <location evidence="1">Nucleus</location>
    </subcellularLocation>
</comment>
<evidence type="ECO:0000256" key="6">
    <source>
        <dbReference type="ARBA" id="ARBA00022454"/>
    </source>
</evidence>
<dbReference type="GO" id="GO:0072686">
    <property type="term" value="C:mitotic spindle"/>
    <property type="evidence" value="ECO:0007669"/>
    <property type="project" value="InterPro"/>
</dbReference>
<evidence type="ECO:0000256" key="13">
    <source>
        <dbReference type="ARBA" id="ARBA00023212"/>
    </source>
</evidence>
<reference evidence="18" key="1">
    <citation type="journal article" date="2020" name="Stud. Mycol.">
        <title>101 Dothideomycetes genomes: a test case for predicting lifestyles and emergence of pathogens.</title>
        <authorList>
            <person name="Haridas S."/>
            <person name="Albert R."/>
            <person name="Binder M."/>
            <person name="Bloem J."/>
            <person name="Labutti K."/>
            <person name="Salamov A."/>
            <person name="Andreopoulos B."/>
            <person name="Baker S."/>
            <person name="Barry K."/>
            <person name="Bills G."/>
            <person name="Bluhm B."/>
            <person name="Cannon C."/>
            <person name="Castanera R."/>
            <person name="Culley D."/>
            <person name="Daum C."/>
            <person name="Ezra D."/>
            <person name="Gonzalez J."/>
            <person name="Henrissat B."/>
            <person name="Kuo A."/>
            <person name="Liang C."/>
            <person name="Lipzen A."/>
            <person name="Lutzoni F."/>
            <person name="Magnuson J."/>
            <person name="Mondo S."/>
            <person name="Nolan M."/>
            <person name="Ohm R."/>
            <person name="Pangilinan J."/>
            <person name="Park H.-J."/>
            <person name="Ramirez L."/>
            <person name="Alfaro M."/>
            <person name="Sun H."/>
            <person name="Tritt A."/>
            <person name="Yoshinaga Y."/>
            <person name="Zwiers L.-H."/>
            <person name="Turgeon B."/>
            <person name="Goodwin S."/>
            <person name="Spatafora J."/>
            <person name="Crous P."/>
            <person name="Grigoriev I."/>
        </authorList>
    </citation>
    <scope>NUCLEOTIDE SEQUENCE</scope>
    <source>
        <strain evidence="18">ATCC 74209</strain>
    </source>
</reference>
<evidence type="ECO:0000313" key="18">
    <source>
        <dbReference type="EMBL" id="KAF2199434.1"/>
    </source>
</evidence>
<keyword evidence="7" id="KW-0963">Cytoplasm</keyword>
<keyword evidence="11" id="KW-0159">Chromosome partition</keyword>
<dbReference type="GO" id="GO:0044732">
    <property type="term" value="C:mitotic spindle pole body"/>
    <property type="evidence" value="ECO:0007669"/>
    <property type="project" value="TreeGrafter"/>
</dbReference>
<keyword evidence="10" id="KW-0498">Mitosis</keyword>
<evidence type="ECO:0000256" key="3">
    <source>
        <dbReference type="ARBA" id="ARBA00004629"/>
    </source>
</evidence>
<dbReference type="Pfam" id="PF08655">
    <property type="entry name" value="DASH_Ask1"/>
    <property type="match status" value="1"/>
</dbReference>
<keyword evidence="15" id="KW-0131">Cell cycle</keyword>
<gene>
    <name evidence="18" type="ORF">GQ43DRAFT_376260</name>
</gene>
<feature type="compositionally biased region" description="Basic and acidic residues" evidence="17">
    <location>
        <begin position="90"/>
        <end position="102"/>
    </location>
</feature>
<evidence type="ECO:0000256" key="15">
    <source>
        <dbReference type="ARBA" id="ARBA00023306"/>
    </source>
</evidence>
<name>A0A9P4MNF4_9PLEO</name>
<dbReference type="AlphaFoldDB" id="A0A9P4MNF4"/>
<evidence type="ECO:0000256" key="12">
    <source>
        <dbReference type="ARBA" id="ARBA00022838"/>
    </source>
</evidence>
<organism evidence="18 19">
    <name type="scientific">Delitschia confertaspora ATCC 74209</name>
    <dbReference type="NCBI Taxonomy" id="1513339"/>
    <lineage>
        <taxon>Eukaryota</taxon>
        <taxon>Fungi</taxon>
        <taxon>Dikarya</taxon>
        <taxon>Ascomycota</taxon>
        <taxon>Pezizomycotina</taxon>
        <taxon>Dothideomycetes</taxon>
        <taxon>Pleosporomycetidae</taxon>
        <taxon>Pleosporales</taxon>
        <taxon>Delitschiaceae</taxon>
        <taxon>Delitschia</taxon>
    </lineage>
</organism>
<keyword evidence="16" id="KW-0137">Centromere</keyword>
<protein>
    <recommendedName>
        <fullName evidence="5">DASH complex subunit ASK1</fullName>
    </recommendedName>
</protein>
<comment type="similarity">
    <text evidence="4">Belongs to the DASH complex ASK1 family.</text>
</comment>
<feature type="region of interest" description="Disordered" evidence="17">
    <location>
        <begin position="247"/>
        <end position="345"/>
    </location>
</feature>
<sequence>MSRQSIAPRNLSLTEELEKLEQSITLTLQEIDHNFSRAHRIVTSSILPIVEQYGKHSEAVWEGSKFWKQFFEASANVSLSGYEEPVPDDSVSHDETQESHLYDDDDQTVEDTVTGASATPPRASSSHVDEDYGDTSTLDSPSFAGAHSTPRVPHTGERHAGRKEAAEPSFAEYPSPYEALKRELQGDDFEPSALEPITPGRPQALPDMSMTPESSPFVIPTTAKKGKGVAQNTDPLLHRVLDKTYRIAATPHTAQKQKTFTPGTANRSRPALPRWTEDSSPPSSPAPQLRADIFSSPLKAPRTPGVSVQTPGKKNMFNPTPGQDTITWSDSEDEENPLGFSPPKTMQFHIPQSRLLQTPAREASKRIVENLLMTAGGDITDTLDGTEEDSPSIVRRNVELNDSF</sequence>
<evidence type="ECO:0000256" key="9">
    <source>
        <dbReference type="ARBA" id="ARBA00022701"/>
    </source>
</evidence>
<feature type="compositionally biased region" description="Polar residues" evidence="17">
    <location>
        <begin position="306"/>
        <end position="329"/>
    </location>
</feature>
<evidence type="ECO:0000256" key="16">
    <source>
        <dbReference type="ARBA" id="ARBA00023328"/>
    </source>
</evidence>
<dbReference type="EMBL" id="ML994076">
    <property type="protein sequence ID" value="KAF2199434.1"/>
    <property type="molecule type" value="Genomic_DNA"/>
</dbReference>
<evidence type="ECO:0000256" key="17">
    <source>
        <dbReference type="SAM" id="MobiDB-lite"/>
    </source>
</evidence>
<dbReference type="GO" id="GO:0005874">
    <property type="term" value="C:microtubule"/>
    <property type="evidence" value="ECO:0007669"/>
    <property type="project" value="UniProtKB-KW"/>
</dbReference>
<accession>A0A9P4MNF4</accession>
<feature type="compositionally biased region" description="Polar residues" evidence="17">
    <location>
        <begin position="252"/>
        <end position="267"/>
    </location>
</feature>
<evidence type="ECO:0000256" key="4">
    <source>
        <dbReference type="ARBA" id="ARBA00010731"/>
    </source>
</evidence>
<evidence type="ECO:0000256" key="7">
    <source>
        <dbReference type="ARBA" id="ARBA00022490"/>
    </source>
</evidence>
<keyword evidence="14" id="KW-0539">Nucleus</keyword>
<keyword evidence="6" id="KW-0158">Chromosome</keyword>
<keyword evidence="9" id="KW-0493">Microtubule</keyword>